<accession>A0A403MPL8</accession>
<protein>
    <submittedName>
        <fullName evidence="1">Uncharacterized protein</fullName>
    </submittedName>
</protein>
<dbReference type="Proteomes" id="UP000885374">
    <property type="component" value="Unassembled WGS sequence"/>
</dbReference>
<gene>
    <name evidence="1" type="ORF">DRU74_27135</name>
</gene>
<organism evidence="1">
    <name type="scientific">Salmonella enterica I</name>
    <dbReference type="NCBI Taxonomy" id="59201"/>
    <lineage>
        <taxon>Bacteria</taxon>
        <taxon>Pseudomonadati</taxon>
        <taxon>Pseudomonadota</taxon>
        <taxon>Gammaproteobacteria</taxon>
        <taxon>Enterobacterales</taxon>
        <taxon>Enterobacteriaceae</taxon>
        <taxon>Salmonella</taxon>
    </lineage>
</organism>
<reference evidence="1" key="1">
    <citation type="submission" date="2018-07" db="EMBL/GenBank/DDBJ databases">
        <authorList>
            <person name="Ashton P.M."/>
            <person name="Dallman T."/>
            <person name="Nair S."/>
            <person name="De Pinna E."/>
            <person name="Peters T."/>
            <person name="Grant K."/>
        </authorList>
    </citation>
    <scope>NUCLEOTIDE SEQUENCE [LARGE SCALE GENOMIC DNA]</scope>
    <source>
        <strain evidence="1">157339</strain>
    </source>
</reference>
<name>A0A403MPL8_SALET</name>
<evidence type="ECO:0000313" key="1">
    <source>
        <dbReference type="EMBL" id="MLV00294.1"/>
    </source>
</evidence>
<comment type="caution">
    <text evidence="1">The sequence shown here is derived from an EMBL/GenBank/DDBJ whole genome shotgun (WGS) entry which is preliminary data.</text>
</comment>
<proteinExistence type="predicted"/>
<dbReference type="EMBL" id="RVHM01000091">
    <property type="protein sequence ID" value="MLV00294.1"/>
    <property type="molecule type" value="Genomic_DNA"/>
</dbReference>
<sequence>MTDGCRIICLSDIILSFKCVTHRQLLFNLSWSRQAHSAVADAVMTAGVDRDIAEYWCQLQREMDDN</sequence>
<dbReference type="AlphaFoldDB" id="A0A403MPL8"/>